<gene>
    <name evidence="3" type="primary">LOC139076266</name>
</gene>
<dbReference type="RefSeq" id="XP_070433845.1">
    <property type="nucleotide sequence ID" value="XM_070577744.1"/>
</dbReference>
<sequence length="282" mass="28517">MPSAPPPAARPAGFPGAGLGAGWGGAGGRGRGGGGVRGRSRGRGRDGGGVQGRSRGRGGAASPTRTARGGRRRSAGRDGGSRRLLPGHGGSASASVITSPRTPPPGPGRVRLGRETGGVGGAERSLVVLVRSCTPTGADTYAALSPRTETGVPSRRGRGSPSGPTASPAGAAARARTPPTPGGCGGAGGARAQGRAGLRSRCHGPHTHPWALPASPQPRGPAQSPPRRLQPVGRRRRRGCDWVFRTRVERRAHSCPFSPLPPPPAHFPNLVVLKLSEKIRGI</sequence>
<organism evidence="2 3">
    <name type="scientific">Equus przewalskii</name>
    <name type="common">Przewalski's horse</name>
    <name type="synonym">Equus caballus przewalskii</name>
    <dbReference type="NCBI Taxonomy" id="9798"/>
    <lineage>
        <taxon>Eukaryota</taxon>
        <taxon>Metazoa</taxon>
        <taxon>Chordata</taxon>
        <taxon>Craniata</taxon>
        <taxon>Vertebrata</taxon>
        <taxon>Euteleostomi</taxon>
        <taxon>Mammalia</taxon>
        <taxon>Eutheria</taxon>
        <taxon>Laurasiatheria</taxon>
        <taxon>Perissodactyla</taxon>
        <taxon>Equidae</taxon>
        <taxon>Equus</taxon>
    </lineage>
</organism>
<feature type="compositionally biased region" description="Gly residues" evidence="1">
    <location>
        <begin position="15"/>
        <end position="37"/>
    </location>
</feature>
<protein>
    <submittedName>
        <fullName evidence="3">WAS/WASL-interacting protein family member 1-like</fullName>
    </submittedName>
</protein>
<keyword evidence="2" id="KW-1185">Reference proteome</keyword>
<dbReference type="Proteomes" id="UP001652662">
    <property type="component" value="Chromosome 15"/>
</dbReference>
<reference evidence="3" key="1">
    <citation type="submission" date="2025-08" db="UniProtKB">
        <authorList>
            <consortium name="RefSeq"/>
        </authorList>
    </citation>
    <scope>IDENTIFICATION</scope>
    <source>
        <tissue evidence="3">Blood</tissue>
    </source>
</reference>
<feature type="compositionally biased region" description="Low complexity" evidence="1">
    <location>
        <begin position="159"/>
        <end position="177"/>
    </location>
</feature>
<name>A0ABM4L072_EQUPR</name>
<evidence type="ECO:0000313" key="2">
    <source>
        <dbReference type="Proteomes" id="UP001652662"/>
    </source>
</evidence>
<accession>A0ABM4L072</accession>
<proteinExistence type="predicted"/>
<feature type="region of interest" description="Disordered" evidence="1">
    <location>
        <begin position="1"/>
        <end position="236"/>
    </location>
</feature>
<evidence type="ECO:0000256" key="1">
    <source>
        <dbReference type="SAM" id="MobiDB-lite"/>
    </source>
</evidence>
<feature type="compositionally biased region" description="Gly residues" evidence="1">
    <location>
        <begin position="182"/>
        <end position="191"/>
    </location>
</feature>
<evidence type="ECO:0000313" key="3">
    <source>
        <dbReference type="RefSeq" id="XP_070433845.1"/>
    </source>
</evidence>
<dbReference type="GeneID" id="139076266"/>